<dbReference type="PRINTS" id="PR00599">
    <property type="entry name" value="MAPEPTIDASE"/>
</dbReference>
<organism evidence="9 10">
    <name type="scientific">Blautia segnis</name>
    <dbReference type="NCBI Taxonomy" id="2763030"/>
    <lineage>
        <taxon>Bacteria</taxon>
        <taxon>Bacillati</taxon>
        <taxon>Bacillota</taxon>
        <taxon>Clostridia</taxon>
        <taxon>Lachnospirales</taxon>
        <taxon>Lachnospiraceae</taxon>
        <taxon>Blautia</taxon>
    </lineage>
</organism>
<feature type="binding site" evidence="6">
    <location>
        <position position="211"/>
    </location>
    <ligand>
        <name>a divalent metal cation</name>
        <dbReference type="ChEBI" id="CHEBI:60240"/>
        <label>2</label>
        <note>catalytic</note>
    </ligand>
</feature>
<protein>
    <recommendedName>
        <fullName evidence="6 7">Methionine aminopeptidase</fullName>
        <shortName evidence="6">MAP</shortName>
        <shortName evidence="6">MetAP</shortName>
        <ecNumber evidence="6 7">3.4.11.18</ecNumber>
    </recommendedName>
    <alternativeName>
        <fullName evidence="6">Peptidase M</fullName>
    </alternativeName>
</protein>
<evidence type="ECO:0000259" key="8">
    <source>
        <dbReference type="Pfam" id="PF00557"/>
    </source>
</evidence>
<dbReference type="InterPro" id="IPR036005">
    <property type="entry name" value="Creatinase/aminopeptidase-like"/>
</dbReference>
<comment type="subunit">
    <text evidence="6">Monomer.</text>
</comment>
<dbReference type="Pfam" id="PF00557">
    <property type="entry name" value="Peptidase_M24"/>
    <property type="match status" value="1"/>
</dbReference>
<evidence type="ECO:0000256" key="4">
    <source>
        <dbReference type="ARBA" id="ARBA00022723"/>
    </source>
</evidence>
<dbReference type="Proteomes" id="UP000652847">
    <property type="component" value="Unassembled WGS sequence"/>
</dbReference>
<feature type="binding site" evidence="6">
    <location>
        <position position="148"/>
    </location>
    <ligand>
        <name>a divalent metal cation</name>
        <dbReference type="ChEBI" id="CHEBI:60240"/>
        <label>2</label>
        <note>catalytic</note>
    </ligand>
</feature>
<dbReference type="NCBIfam" id="TIGR00500">
    <property type="entry name" value="met_pdase_I"/>
    <property type="match status" value="1"/>
</dbReference>
<dbReference type="AlphaFoldDB" id="A0A8I0AM04"/>
<gene>
    <name evidence="6" type="primary">map</name>
    <name evidence="9" type="ORF">H8S54_16910</name>
</gene>
<dbReference type="EMBL" id="JACOOT010000039">
    <property type="protein sequence ID" value="MBC5652739.1"/>
    <property type="molecule type" value="Genomic_DNA"/>
</dbReference>
<reference evidence="9 10" key="1">
    <citation type="submission" date="2020-08" db="EMBL/GenBank/DDBJ databases">
        <title>Genome public.</title>
        <authorList>
            <person name="Liu C."/>
            <person name="Sun Q."/>
        </authorList>
    </citation>
    <scope>NUCLEOTIDE SEQUENCE [LARGE SCALE GENOMIC DNA]</scope>
    <source>
        <strain evidence="9 10">BX17</strain>
    </source>
</reference>
<dbReference type="GO" id="GO:0004239">
    <property type="term" value="F:initiator methionyl aminopeptidase activity"/>
    <property type="evidence" value="ECO:0007669"/>
    <property type="project" value="UniProtKB-UniRule"/>
</dbReference>
<proteinExistence type="inferred from homology"/>
<comment type="cofactor">
    <cofactor evidence="6">
        <name>Co(2+)</name>
        <dbReference type="ChEBI" id="CHEBI:48828"/>
    </cofactor>
    <cofactor evidence="6">
        <name>Zn(2+)</name>
        <dbReference type="ChEBI" id="CHEBI:29105"/>
    </cofactor>
    <cofactor evidence="6">
        <name>Mn(2+)</name>
        <dbReference type="ChEBI" id="CHEBI:29035"/>
    </cofactor>
    <cofactor evidence="6">
        <name>Fe(2+)</name>
        <dbReference type="ChEBI" id="CHEBI:29033"/>
    </cofactor>
    <text evidence="6">Binds 2 divalent metal cations per subunit. Has a high-affinity and a low affinity metal-binding site. The true nature of the physiological cofactor is under debate. The enzyme is active with cobalt, zinc, manganese or divalent iron ions. Most likely, methionine aminopeptidases function as mononuclear Fe(2+)-metalloproteases under physiological conditions, and the catalytically relevant metal-binding site has been assigned to the histidine-containing high-affinity site.</text>
</comment>
<dbReference type="GO" id="GO:0006508">
    <property type="term" value="P:proteolysis"/>
    <property type="evidence" value="ECO:0007669"/>
    <property type="project" value="UniProtKB-KW"/>
</dbReference>
<feature type="binding site" evidence="6">
    <location>
        <position position="218"/>
    </location>
    <ligand>
        <name>substrate</name>
    </ligand>
</feature>
<comment type="catalytic activity">
    <reaction evidence="6 7">
        <text>Release of N-terminal amino acids, preferentially methionine, from peptides and arylamides.</text>
        <dbReference type="EC" id="3.4.11.18"/>
    </reaction>
</comment>
<dbReference type="GO" id="GO:0046872">
    <property type="term" value="F:metal ion binding"/>
    <property type="evidence" value="ECO:0007669"/>
    <property type="project" value="UniProtKB-UniRule"/>
</dbReference>
<keyword evidence="4 6" id="KW-0479">Metal-binding</keyword>
<evidence type="ECO:0000256" key="7">
    <source>
        <dbReference type="RuleBase" id="RU003653"/>
    </source>
</evidence>
<keyword evidence="2 6" id="KW-0031">Aminopeptidase</keyword>
<dbReference type="PANTHER" id="PTHR43330:SF8">
    <property type="entry name" value="METHIONINE AMINOPEPTIDASE 1D, MITOCHONDRIAL"/>
    <property type="match status" value="1"/>
</dbReference>
<dbReference type="HAMAP" id="MF_01974">
    <property type="entry name" value="MetAP_1"/>
    <property type="match status" value="1"/>
</dbReference>
<feature type="binding site" evidence="6">
    <location>
        <position position="148"/>
    </location>
    <ligand>
        <name>a divalent metal cation</name>
        <dbReference type="ChEBI" id="CHEBI:60240"/>
        <label>1</label>
    </ligand>
</feature>
<feature type="binding site" evidence="6">
    <location>
        <position position="276"/>
    </location>
    <ligand>
        <name>a divalent metal cation</name>
        <dbReference type="ChEBI" id="CHEBI:60240"/>
        <label>1</label>
    </ligand>
</feature>
<dbReference type="RefSeq" id="WP_117849691.1">
    <property type="nucleotide sequence ID" value="NZ_JACOOT010000039.1"/>
</dbReference>
<feature type="binding site" evidence="6">
    <location>
        <position position="276"/>
    </location>
    <ligand>
        <name>a divalent metal cation</name>
        <dbReference type="ChEBI" id="CHEBI:60240"/>
        <label>2</label>
        <note>catalytic</note>
    </ligand>
</feature>
<keyword evidence="10" id="KW-1185">Reference proteome</keyword>
<sequence length="291" mass="32613">MSTKIGRNDPCWCGSGKKYKKCHEAFDAKVEMLRQKGYPVLDHKLIKTPEQIEKIKESCKINVAVLDYVAEHIKAGVSTEEIDRWVHEETVRHGGIPAPLNYEGFPKSVCTSINEVVCHGIPSEDEILKDGDIVNVDVSTIYNGYFSDSSRMFCIGNVSPEKEKLVRVTKECVEIGISKVKPWEPIGNMGHAVHMHALENGYTIVKEIGGHGVGLEFHEDPWVSYTSEENSGVIMEPGMMFTIEPMVNMGSDEVYTDEEDDWTVRTEDGLPSAQWEVTVLVTEDGCEVICW</sequence>
<dbReference type="InterPro" id="IPR001714">
    <property type="entry name" value="Pept_M24_MAP"/>
</dbReference>
<evidence type="ECO:0000256" key="1">
    <source>
        <dbReference type="ARBA" id="ARBA00002521"/>
    </source>
</evidence>
<dbReference type="EC" id="3.4.11.18" evidence="6 7"/>
<dbReference type="Gene3D" id="3.10.450.50">
    <property type="match status" value="1"/>
</dbReference>
<comment type="function">
    <text evidence="1 6">Removes the N-terminal methionine from nascent proteins. The N-terminal methionine is often cleaved when the second residue in the primary sequence is small and uncharged (Met-Ala-, Cys, Gly, Pro, Ser, Thr, or Val). Requires deformylation of the N(alpha)-formylated initiator methionine before it can be hydrolyzed.</text>
</comment>
<feature type="binding site" evidence="6">
    <location>
        <position position="137"/>
    </location>
    <ligand>
        <name>a divalent metal cation</name>
        <dbReference type="ChEBI" id="CHEBI:60240"/>
        <label>1</label>
    </ligand>
</feature>
<dbReference type="SUPFAM" id="SSF55920">
    <property type="entry name" value="Creatinase/aminopeptidase"/>
    <property type="match status" value="1"/>
</dbReference>
<keyword evidence="3 6" id="KW-0645">Protease</keyword>
<name>A0A8I0AM04_9FIRM</name>
<dbReference type="NCBIfam" id="NF008970">
    <property type="entry name" value="PRK12318.1"/>
    <property type="match status" value="1"/>
</dbReference>
<feature type="binding site" evidence="6">
    <location>
        <position position="244"/>
    </location>
    <ligand>
        <name>a divalent metal cation</name>
        <dbReference type="ChEBI" id="CHEBI:60240"/>
        <label>2</label>
        <note>catalytic</note>
    </ligand>
</feature>
<dbReference type="GO" id="GO:0070006">
    <property type="term" value="F:metalloaminopeptidase activity"/>
    <property type="evidence" value="ECO:0007669"/>
    <property type="project" value="UniProtKB-UniRule"/>
</dbReference>
<dbReference type="CDD" id="cd01086">
    <property type="entry name" value="MetAP1"/>
    <property type="match status" value="1"/>
</dbReference>
<feature type="binding site" evidence="6">
    <location>
        <position position="119"/>
    </location>
    <ligand>
        <name>substrate</name>
    </ligand>
</feature>
<dbReference type="PANTHER" id="PTHR43330">
    <property type="entry name" value="METHIONINE AMINOPEPTIDASE"/>
    <property type="match status" value="1"/>
</dbReference>
<comment type="caution">
    <text evidence="9">The sequence shown here is derived from an EMBL/GenBank/DDBJ whole genome shotgun (WGS) entry which is preliminary data.</text>
</comment>
<dbReference type="SUPFAM" id="SSF103642">
    <property type="entry name" value="Sec-C motif"/>
    <property type="match status" value="1"/>
</dbReference>
<evidence type="ECO:0000313" key="10">
    <source>
        <dbReference type="Proteomes" id="UP000652847"/>
    </source>
</evidence>
<evidence type="ECO:0000256" key="3">
    <source>
        <dbReference type="ARBA" id="ARBA00022670"/>
    </source>
</evidence>
<accession>A0A8I0AM04</accession>
<comment type="similarity">
    <text evidence="6">Belongs to the peptidase M24A family. Methionine aminopeptidase type 1 subfamily.</text>
</comment>
<dbReference type="Gene3D" id="3.90.230.10">
    <property type="entry name" value="Creatinase/methionine aminopeptidase superfamily"/>
    <property type="match status" value="1"/>
</dbReference>
<dbReference type="InterPro" id="IPR000994">
    <property type="entry name" value="Pept_M24"/>
</dbReference>
<evidence type="ECO:0000256" key="2">
    <source>
        <dbReference type="ARBA" id="ARBA00022438"/>
    </source>
</evidence>
<evidence type="ECO:0000313" key="9">
    <source>
        <dbReference type="EMBL" id="MBC5652739.1"/>
    </source>
</evidence>
<dbReference type="InterPro" id="IPR004027">
    <property type="entry name" value="SEC_C_motif"/>
</dbReference>
<dbReference type="InterPro" id="IPR002467">
    <property type="entry name" value="Pept_M24A_MAP1"/>
</dbReference>
<feature type="domain" description="Peptidase M24" evidence="8">
    <location>
        <begin position="53"/>
        <end position="283"/>
    </location>
</feature>
<dbReference type="Pfam" id="PF02810">
    <property type="entry name" value="SEC-C"/>
    <property type="match status" value="1"/>
</dbReference>
<evidence type="ECO:0000256" key="6">
    <source>
        <dbReference type="HAMAP-Rule" id="MF_01974"/>
    </source>
</evidence>
<keyword evidence="5 6" id="KW-0378">Hydrolase</keyword>
<evidence type="ECO:0000256" key="5">
    <source>
        <dbReference type="ARBA" id="ARBA00022801"/>
    </source>
</evidence>